<evidence type="ECO:0000256" key="2">
    <source>
        <dbReference type="ARBA" id="ARBA00022454"/>
    </source>
</evidence>
<dbReference type="InterPro" id="IPR001357">
    <property type="entry name" value="BRCT_dom"/>
</dbReference>
<dbReference type="Proteomes" id="UP000823749">
    <property type="component" value="Chromosome 10"/>
</dbReference>
<dbReference type="Gene3D" id="3.40.50.10190">
    <property type="entry name" value="BRCT domain"/>
    <property type="match status" value="1"/>
</dbReference>
<dbReference type="AlphaFoldDB" id="A0AAV6IMA4"/>
<feature type="region of interest" description="Disordered" evidence="9">
    <location>
        <begin position="442"/>
        <end position="493"/>
    </location>
</feature>
<dbReference type="GO" id="GO:0008270">
    <property type="term" value="F:zinc ion binding"/>
    <property type="evidence" value="ECO:0007669"/>
    <property type="project" value="UniProtKB-KW"/>
</dbReference>
<keyword evidence="4 7" id="KW-0863">Zinc-finger</keyword>
<evidence type="ECO:0000256" key="7">
    <source>
        <dbReference type="PROSITE-ProRule" id="PRU00175"/>
    </source>
</evidence>
<keyword evidence="13" id="KW-1185">Reference proteome</keyword>
<evidence type="ECO:0000256" key="6">
    <source>
        <dbReference type="ARBA" id="ARBA00031556"/>
    </source>
</evidence>
<gene>
    <name evidence="12" type="ORF">RHGRI_028692</name>
</gene>
<reference evidence="12" key="1">
    <citation type="submission" date="2020-08" db="EMBL/GenBank/DDBJ databases">
        <title>Plant Genome Project.</title>
        <authorList>
            <person name="Zhang R.-G."/>
        </authorList>
    </citation>
    <scope>NUCLEOTIDE SEQUENCE</scope>
    <source>
        <strain evidence="12">WSP0</strain>
        <tissue evidence="12">Leaf</tissue>
    </source>
</reference>
<evidence type="ECO:0000259" key="11">
    <source>
        <dbReference type="PROSITE" id="PS50172"/>
    </source>
</evidence>
<dbReference type="InterPro" id="IPR013083">
    <property type="entry name" value="Znf_RING/FYVE/PHD"/>
</dbReference>
<evidence type="ECO:0000256" key="1">
    <source>
        <dbReference type="ARBA" id="ARBA00004286"/>
    </source>
</evidence>
<feature type="domain" description="BRCT" evidence="11">
    <location>
        <begin position="577"/>
        <end position="668"/>
    </location>
</feature>
<feature type="region of interest" description="Disordered" evidence="9">
    <location>
        <begin position="1"/>
        <end position="38"/>
    </location>
</feature>
<dbReference type="InterPro" id="IPR001841">
    <property type="entry name" value="Znf_RING"/>
</dbReference>
<dbReference type="PANTHER" id="PTHR47776">
    <property type="entry name" value="F5A8.9 PROTEIN"/>
    <property type="match status" value="1"/>
</dbReference>
<dbReference type="InterPro" id="IPR036420">
    <property type="entry name" value="BRCT_dom_sf"/>
</dbReference>
<feature type="compositionally biased region" description="Pro residues" evidence="9">
    <location>
        <begin position="481"/>
        <end position="493"/>
    </location>
</feature>
<dbReference type="GO" id="GO:0005694">
    <property type="term" value="C:chromosome"/>
    <property type="evidence" value="ECO:0007669"/>
    <property type="project" value="UniProtKB-SubCell"/>
</dbReference>
<keyword evidence="3" id="KW-0479">Metal-binding</keyword>
<dbReference type="PROSITE" id="PS50089">
    <property type="entry name" value="ZF_RING_2"/>
    <property type="match status" value="1"/>
</dbReference>
<evidence type="ECO:0000256" key="5">
    <source>
        <dbReference type="ARBA" id="ARBA00022833"/>
    </source>
</evidence>
<dbReference type="SUPFAM" id="SSF52113">
    <property type="entry name" value="BRCT domain"/>
    <property type="match status" value="1"/>
</dbReference>
<dbReference type="InterPro" id="IPR017907">
    <property type="entry name" value="Znf_RING_CS"/>
</dbReference>
<comment type="caution">
    <text evidence="12">The sequence shown here is derived from an EMBL/GenBank/DDBJ whole genome shotgun (WGS) entry which is preliminary data.</text>
</comment>
<evidence type="ECO:0000256" key="9">
    <source>
        <dbReference type="SAM" id="MobiDB-lite"/>
    </source>
</evidence>
<evidence type="ECO:0000313" key="13">
    <source>
        <dbReference type="Proteomes" id="UP000823749"/>
    </source>
</evidence>
<feature type="region of interest" description="Disordered" evidence="9">
    <location>
        <begin position="286"/>
        <end position="354"/>
    </location>
</feature>
<dbReference type="SUPFAM" id="SSF57850">
    <property type="entry name" value="RING/U-box"/>
    <property type="match status" value="1"/>
</dbReference>
<keyword evidence="8" id="KW-0175">Coiled coil</keyword>
<feature type="compositionally biased region" description="Polar residues" evidence="9">
    <location>
        <begin position="829"/>
        <end position="839"/>
    </location>
</feature>
<protein>
    <recommendedName>
        <fullName evidence="6">RING-type E3 ubiquitin transferase BRCA1</fullName>
    </recommendedName>
</protein>
<feature type="coiled-coil region" evidence="8">
    <location>
        <begin position="68"/>
        <end position="120"/>
    </location>
</feature>
<dbReference type="SMART" id="SM00184">
    <property type="entry name" value="RING"/>
    <property type="match status" value="1"/>
</dbReference>
<dbReference type="Gene3D" id="3.30.40.10">
    <property type="entry name" value="Zinc/RING finger domain, C3HC4 (zinc finger)"/>
    <property type="match status" value="1"/>
</dbReference>
<evidence type="ECO:0000256" key="4">
    <source>
        <dbReference type="ARBA" id="ARBA00022771"/>
    </source>
</evidence>
<keyword evidence="5" id="KW-0862">Zinc</keyword>
<evidence type="ECO:0000259" key="10">
    <source>
        <dbReference type="PROSITE" id="PS50089"/>
    </source>
</evidence>
<proteinExistence type="predicted"/>
<dbReference type="Pfam" id="PF00097">
    <property type="entry name" value="zf-C3HC4"/>
    <property type="match status" value="1"/>
</dbReference>
<comment type="subcellular location">
    <subcellularLocation>
        <location evidence="1">Chromosome</location>
    </subcellularLocation>
</comment>
<dbReference type="InterPro" id="IPR018957">
    <property type="entry name" value="Znf_C3HC4_RING-type"/>
</dbReference>
<dbReference type="EMBL" id="JACTNZ010000010">
    <property type="protein sequence ID" value="KAG5527835.1"/>
    <property type="molecule type" value="Genomic_DNA"/>
</dbReference>
<evidence type="ECO:0000256" key="8">
    <source>
        <dbReference type="SAM" id="Coils"/>
    </source>
</evidence>
<feature type="domain" description="RING-type" evidence="10">
    <location>
        <begin position="919"/>
        <end position="964"/>
    </location>
</feature>
<feature type="region of interest" description="Disordered" evidence="9">
    <location>
        <begin position="772"/>
        <end position="863"/>
    </location>
</feature>
<dbReference type="PROSITE" id="PS00518">
    <property type="entry name" value="ZF_RING_1"/>
    <property type="match status" value="1"/>
</dbReference>
<evidence type="ECO:0000256" key="3">
    <source>
        <dbReference type="ARBA" id="ARBA00022723"/>
    </source>
</evidence>
<dbReference type="PROSITE" id="PS50172">
    <property type="entry name" value="BRCT"/>
    <property type="match status" value="1"/>
</dbReference>
<organism evidence="12 13">
    <name type="scientific">Rhododendron griersonianum</name>
    <dbReference type="NCBI Taxonomy" id="479676"/>
    <lineage>
        <taxon>Eukaryota</taxon>
        <taxon>Viridiplantae</taxon>
        <taxon>Streptophyta</taxon>
        <taxon>Embryophyta</taxon>
        <taxon>Tracheophyta</taxon>
        <taxon>Spermatophyta</taxon>
        <taxon>Magnoliopsida</taxon>
        <taxon>eudicotyledons</taxon>
        <taxon>Gunneridae</taxon>
        <taxon>Pentapetalae</taxon>
        <taxon>asterids</taxon>
        <taxon>Ericales</taxon>
        <taxon>Ericaceae</taxon>
        <taxon>Ericoideae</taxon>
        <taxon>Rhodoreae</taxon>
        <taxon>Rhododendron</taxon>
    </lineage>
</organism>
<sequence length="1081" mass="119428">MGSKGRMPPPHLRHPLPGPGMVRSDAFGPGMRPPPGAFPPFDMLPPPEVMEQKLHAQHGEMQKLASENQRLAATHGTLRQELAAAQNELQILHAQIGAVKSEREQQMRGLLDKISKMQAELQASEPVKSELQQARADAQSLVVARQELISKAQKLNQDLQRAHMDVQQIPALMSELESLRQEYQNCRVTYDSERKLYGDHLESLKVMEKNYMTMAGEVEKIRAELTNTANIVDKRTAGSYGSTGYNEIEVSGHYPVGQNTYDGYGVPQGRASVPGSETTVAKAGDAPALAGAQSGPTPPRASYDSLKGPTYDPPKGASYDAQRGANYETQQGPGYDPQRGLSYDGRSGPNYDGQRGYSYDAQRAVGYDAMRAAAGYDPQGGFGGYDLQRGPGYDTQMQRGSGYDTARSGGYDNAARGGVNPQGQVAPPNNVPYGYDARSVGYDAPRGALNPQGQVAAPPNNAPYGSTTPPNRVVSGGYEAAPPPPPRGGNPPTPSAEALVEYVEVYDLTVKVVRVTKMELHLDKKFCNVRGHCIFCTDGYMVSMEKQIQDQQVKFWMQWIGSCNVMGFDDGRRDNSSAQFPIQGMESVVASVSGYHGTERFKLIKLISQSGASYVGAMNRSTTHLVCWRFEGKKYDLAKQFNMSIVNHRWVEECIRRGRRIPEQPYLFQSGQEVGPLKLEMPLVTEKASLLLPRQTGGQKDCERPATDIEHGMACHLFGTHSRLLSESLFPELGTSKDTSHRLNKKTVKKSSRHGCSSSRWYEEPPISMFFGKENEEPSSPSSMLLARHEKTSTSSTEPRRKGRRLVKKNIMDFFPSDSEQVRDPLRVHQQQNDLTTPSRPADAMRDKKRLRNRHEGPEDVEEVDDLNDARTFTDSDLHNEDAPAIAERTFQDPCSYGNGNSNGNAHTARLSASADLSCVICWTDFSSTRGVLPCGHRFCFSCIQSWADLMASRRKISTCPLCKAGFVSITKVDDAASSDQKIYSQTMPYDPSGRDIFILPDGDTPSFGLQMGKKSCPRQRQFVANAAVGNLRIFSFNVISAKFVASTPTVWIPLCFHGHVFTVRIFKCFTITFIRELFQN</sequence>
<keyword evidence="2" id="KW-0158">Chromosome</keyword>
<accession>A0AAV6IMA4</accession>
<evidence type="ECO:0000313" key="12">
    <source>
        <dbReference type="EMBL" id="KAG5527835.1"/>
    </source>
</evidence>
<name>A0AAV6IMA4_9ERIC</name>
<dbReference type="SMART" id="SM00292">
    <property type="entry name" value="BRCT"/>
    <property type="match status" value="1"/>
</dbReference>
<dbReference type="Pfam" id="PF12738">
    <property type="entry name" value="PTCB-BRCT"/>
    <property type="match status" value="1"/>
</dbReference>
<dbReference type="PANTHER" id="PTHR47776:SF2">
    <property type="entry name" value="RING-TYPE E3 UBIQUITIN TRANSFERASE BRCA1"/>
    <property type="match status" value="1"/>
</dbReference>